<evidence type="ECO:0000313" key="7">
    <source>
        <dbReference type="EMBL" id="PAA45969.1"/>
    </source>
</evidence>
<dbReference type="GO" id="GO:0016020">
    <property type="term" value="C:membrane"/>
    <property type="evidence" value="ECO:0007669"/>
    <property type="project" value="UniProtKB-SubCell"/>
</dbReference>
<feature type="domain" description="RETREG1-3/ARL6IP-like N-terminal reticulon-homology" evidence="6">
    <location>
        <begin position="29"/>
        <end position="182"/>
    </location>
</feature>
<keyword evidence="8" id="KW-1185">Reference proteome</keyword>
<evidence type="ECO:0000313" key="8">
    <source>
        <dbReference type="Proteomes" id="UP000215902"/>
    </source>
</evidence>
<feature type="transmembrane region" description="Helical" evidence="5">
    <location>
        <begin position="43"/>
        <end position="62"/>
    </location>
</feature>
<evidence type="ECO:0000259" key="6">
    <source>
        <dbReference type="Pfam" id="PF24456"/>
    </source>
</evidence>
<evidence type="ECO:0000256" key="1">
    <source>
        <dbReference type="ARBA" id="ARBA00004141"/>
    </source>
</evidence>
<sequence>MQTNSVSFPSEEDRAAALAKSLHGWRVPIVRLDAILHWEQPPALGGIIAGITLAFLLIGWLQPPLVSMLAIVGLLLLIADFVVPLAASWLLSSGVAGIAWTEADDRRYRDTCTRLVGVWDSVSGLAAQLLTLRRDRPQFYLAIALPALLSLLVLAEKINNLFLAYLIIVSGLLLPGLLGSGVAASAARQLYELIRARVQALQQRSAGSKDRRPNE</sequence>
<dbReference type="InterPro" id="IPR057282">
    <property type="entry name" value="RETREG1-3-like_RHD"/>
</dbReference>
<dbReference type="GO" id="GO:0005783">
    <property type="term" value="C:endoplasmic reticulum"/>
    <property type="evidence" value="ECO:0007669"/>
    <property type="project" value="UniProtKB-ARBA"/>
</dbReference>
<dbReference type="AlphaFoldDB" id="A0A267DBK3"/>
<dbReference type="InterPro" id="IPR052114">
    <property type="entry name" value="ER_autophagy_membrane_reg"/>
</dbReference>
<keyword evidence="2 5" id="KW-0812">Transmembrane</keyword>
<dbReference type="EMBL" id="NIVC01005148">
    <property type="protein sequence ID" value="PAA45969.1"/>
    <property type="molecule type" value="Genomic_DNA"/>
</dbReference>
<evidence type="ECO:0000256" key="4">
    <source>
        <dbReference type="ARBA" id="ARBA00023136"/>
    </source>
</evidence>
<feature type="transmembrane region" description="Helical" evidence="5">
    <location>
        <begin position="139"/>
        <end position="155"/>
    </location>
</feature>
<dbReference type="Pfam" id="PF24456">
    <property type="entry name" value="RHD_RETREG1-3"/>
    <property type="match status" value="1"/>
</dbReference>
<organism evidence="7 8">
    <name type="scientific">Macrostomum lignano</name>
    <dbReference type="NCBI Taxonomy" id="282301"/>
    <lineage>
        <taxon>Eukaryota</taxon>
        <taxon>Metazoa</taxon>
        <taxon>Spiralia</taxon>
        <taxon>Lophotrochozoa</taxon>
        <taxon>Platyhelminthes</taxon>
        <taxon>Rhabditophora</taxon>
        <taxon>Macrostomorpha</taxon>
        <taxon>Macrostomida</taxon>
        <taxon>Macrostomidae</taxon>
        <taxon>Macrostomum</taxon>
    </lineage>
</organism>
<keyword evidence="4 5" id="KW-0472">Membrane</keyword>
<evidence type="ECO:0000256" key="3">
    <source>
        <dbReference type="ARBA" id="ARBA00022989"/>
    </source>
</evidence>
<protein>
    <recommendedName>
        <fullName evidence="6">RETREG1-3/ARL6IP-like N-terminal reticulon-homology domain-containing protein</fullName>
    </recommendedName>
</protein>
<proteinExistence type="predicted"/>
<evidence type="ECO:0000256" key="5">
    <source>
        <dbReference type="SAM" id="Phobius"/>
    </source>
</evidence>
<reference evidence="7 8" key="1">
    <citation type="submission" date="2017-06" db="EMBL/GenBank/DDBJ databases">
        <title>A platform for efficient transgenesis in Macrostomum lignano, a flatworm model organism for stem cell research.</title>
        <authorList>
            <person name="Berezikov E."/>
        </authorList>
    </citation>
    <scope>NUCLEOTIDE SEQUENCE [LARGE SCALE GENOMIC DNA]</scope>
    <source>
        <strain evidence="7">DV1</strain>
        <tissue evidence="7">Whole organism</tissue>
    </source>
</reference>
<dbReference type="PANTHER" id="PTHR20952">
    <property type="entry name" value="ADP-RIBOSYLATION-LIKE FACTOR 6-INTERACTING PROTEIN"/>
    <property type="match status" value="1"/>
</dbReference>
<evidence type="ECO:0000256" key="2">
    <source>
        <dbReference type="ARBA" id="ARBA00022692"/>
    </source>
</evidence>
<name>A0A267DBK3_9PLAT</name>
<feature type="transmembrane region" description="Helical" evidence="5">
    <location>
        <begin position="161"/>
        <end position="187"/>
    </location>
</feature>
<dbReference type="PANTHER" id="PTHR20952:SF0">
    <property type="entry name" value="ADP-RIBOSYLATION FACTOR-LIKE PROTEIN 6-INTERACTING PROTEIN 1"/>
    <property type="match status" value="1"/>
</dbReference>
<dbReference type="Proteomes" id="UP000215902">
    <property type="component" value="Unassembled WGS sequence"/>
</dbReference>
<comment type="caution">
    <text evidence="7">The sequence shown here is derived from an EMBL/GenBank/DDBJ whole genome shotgun (WGS) entry which is preliminary data.</text>
</comment>
<feature type="transmembrane region" description="Helical" evidence="5">
    <location>
        <begin position="68"/>
        <end position="91"/>
    </location>
</feature>
<dbReference type="STRING" id="282301.A0A267DBK3"/>
<comment type="subcellular location">
    <subcellularLocation>
        <location evidence="1">Membrane</location>
        <topology evidence="1">Multi-pass membrane protein</topology>
    </subcellularLocation>
</comment>
<gene>
    <name evidence="7" type="ORF">BOX15_Mlig019952g3</name>
</gene>
<keyword evidence="3 5" id="KW-1133">Transmembrane helix</keyword>
<accession>A0A267DBK3</accession>
<dbReference type="OrthoDB" id="6416122at2759"/>